<dbReference type="AlphaFoldDB" id="A0A1F6VQP0"/>
<organism evidence="2 3">
    <name type="scientific">Candidatus Nomurabacteria bacterium RIFCSPHIGHO2_02_FULL_38_15</name>
    <dbReference type="NCBI Taxonomy" id="1801752"/>
    <lineage>
        <taxon>Bacteria</taxon>
        <taxon>Candidatus Nomuraibacteriota</taxon>
    </lineage>
</organism>
<comment type="caution">
    <text evidence="2">The sequence shown here is derived from an EMBL/GenBank/DDBJ whole genome shotgun (WGS) entry which is preliminary data.</text>
</comment>
<reference evidence="2 3" key="1">
    <citation type="journal article" date="2016" name="Nat. Commun.">
        <title>Thousands of microbial genomes shed light on interconnected biogeochemical processes in an aquifer system.</title>
        <authorList>
            <person name="Anantharaman K."/>
            <person name="Brown C.T."/>
            <person name="Hug L.A."/>
            <person name="Sharon I."/>
            <person name="Castelle C.J."/>
            <person name="Probst A.J."/>
            <person name="Thomas B.C."/>
            <person name="Singh A."/>
            <person name="Wilkins M.J."/>
            <person name="Karaoz U."/>
            <person name="Brodie E.L."/>
            <person name="Williams K.H."/>
            <person name="Hubbard S.S."/>
            <person name="Banfield J.F."/>
        </authorList>
    </citation>
    <scope>NUCLEOTIDE SEQUENCE [LARGE SCALE GENOMIC DNA]</scope>
</reference>
<evidence type="ECO:0000313" key="2">
    <source>
        <dbReference type="EMBL" id="OGI71924.1"/>
    </source>
</evidence>
<evidence type="ECO:0000256" key="1">
    <source>
        <dbReference type="SAM" id="MobiDB-lite"/>
    </source>
</evidence>
<feature type="compositionally biased region" description="Acidic residues" evidence="1">
    <location>
        <begin position="31"/>
        <end position="48"/>
    </location>
</feature>
<feature type="region of interest" description="Disordered" evidence="1">
    <location>
        <begin position="29"/>
        <end position="59"/>
    </location>
</feature>
<sequence length="59" mass="6248">MQDEDVKKVDGTEGEEVVVATDEVVNADAEVSTEEEVVAQEPADENAEVAEVATDEIVA</sequence>
<protein>
    <submittedName>
        <fullName evidence="2">Uncharacterized protein</fullName>
    </submittedName>
</protein>
<evidence type="ECO:0000313" key="3">
    <source>
        <dbReference type="Proteomes" id="UP000179686"/>
    </source>
</evidence>
<dbReference type="Proteomes" id="UP000179686">
    <property type="component" value="Unassembled WGS sequence"/>
</dbReference>
<gene>
    <name evidence="2" type="ORF">A3J61_00520</name>
</gene>
<proteinExistence type="predicted"/>
<accession>A0A1F6VQP0</accession>
<name>A0A1F6VQP0_9BACT</name>
<dbReference type="STRING" id="1801752.A3J61_00520"/>
<dbReference type="EMBL" id="MFUC01000016">
    <property type="protein sequence ID" value="OGI71924.1"/>
    <property type="molecule type" value="Genomic_DNA"/>
</dbReference>